<evidence type="ECO:0000313" key="2">
    <source>
        <dbReference type="EMBL" id="KAF7175847.1"/>
    </source>
</evidence>
<gene>
    <name evidence="1" type="ORF">CNMCM5623_000776</name>
    <name evidence="2" type="ORF">CNMCM7691_000379</name>
</gene>
<proteinExistence type="predicted"/>
<accession>A0A8H6QPD3</accession>
<dbReference type="Proteomes" id="UP000654922">
    <property type="component" value="Unassembled WGS sequence"/>
</dbReference>
<dbReference type="AlphaFoldDB" id="A0A8H6QPD3"/>
<dbReference type="OrthoDB" id="1600564at2759"/>
<dbReference type="EMBL" id="JACBAE010001395">
    <property type="protein sequence ID" value="KAF7156931.1"/>
    <property type="molecule type" value="Genomic_DNA"/>
</dbReference>
<dbReference type="Proteomes" id="UP000641853">
    <property type="component" value="Unassembled WGS sequence"/>
</dbReference>
<keyword evidence="3" id="KW-1185">Reference proteome</keyword>
<dbReference type="EMBL" id="JACBAG010001918">
    <property type="protein sequence ID" value="KAF7175847.1"/>
    <property type="molecule type" value="Genomic_DNA"/>
</dbReference>
<protein>
    <submittedName>
        <fullName evidence="2">Uncharacterized protein</fullName>
    </submittedName>
</protein>
<sequence length="168" mass="18330">MSNPTLGGVNWVAYLTTAENASLVLSYHLAVGGAITGGSLVGSTADDLVGQVRTFGANYSSKPASAPWTSEDAVFAFRIRINDGHLQLRGTQIPLYQCSFDKPDAPFINQGDWQLNSAAYLAVYNQQLAAMVERFKSSNWWNDYHPGTKCHQLQAEDMKASLARLGAW</sequence>
<evidence type="ECO:0000313" key="1">
    <source>
        <dbReference type="EMBL" id="KAF7156931.1"/>
    </source>
</evidence>
<organism evidence="2 3">
    <name type="scientific">Aspergillus felis</name>
    <dbReference type="NCBI Taxonomy" id="1287682"/>
    <lineage>
        <taxon>Eukaryota</taxon>
        <taxon>Fungi</taxon>
        <taxon>Dikarya</taxon>
        <taxon>Ascomycota</taxon>
        <taxon>Pezizomycotina</taxon>
        <taxon>Eurotiomycetes</taxon>
        <taxon>Eurotiomycetidae</taxon>
        <taxon>Eurotiales</taxon>
        <taxon>Aspergillaceae</taxon>
        <taxon>Aspergillus</taxon>
        <taxon>Aspergillus subgen. Fumigati</taxon>
    </lineage>
</organism>
<reference evidence="2" key="1">
    <citation type="submission" date="2020-06" db="EMBL/GenBank/DDBJ databases">
        <title>Draft genome sequences of strains closely related to Aspergillus parafelis and Aspergillus hiratsukae.</title>
        <authorList>
            <person name="Dos Santos R.A.C."/>
            <person name="Rivero-Menendez O."/>
            <person name="Steenwyk J.L."/>
            <person name="Mead M.E."/>
            <person name="Goldman G.H."/>
            <person name="Alastruey-Izquierdo A."/>
            <person name="Rokas A."/>
        </authorList>
    </citation>
    <scope>NUCLEOTIDE SEQUENCE</scope>
    <source>
        <strain evidence="1">CNM-CM5623</strain>
        <strain evidence="2">CNM-CM7691</strain>
    </source>
</reference>
<evidence type="ECO:0000313" key="3">
    <source>
        <dbReference type="Proteomes" id="UP000641853"/>
    </source>
</evidence>
<comment type="caution">
    <text evidence="2">The sequence shown here is derived from an EMBL/GenBank/DDBJ whole genome shotgun (WGS) entry which is preliminary data.</text>
</comment>
<name>A0A8H6QPD3_9EURO</name>